<dbReference type="AlphaFoldDB" id="A0A3B0YPW3"/>
<evidence type="ECO:0000256" key="3">
    <source>
        <dbReference type="ARBA" id="ARBA00022842"/>
    </source>
</evidence>
<gene>
    <name evidence="5" type="ORF">MNBD_GAMMA09-2174</name>
</gene>
<dbReference type="Pfam" id="PF13419">
    <property type="entry name" value="HAD_2"/>
    <property type="match status" value="1"/>
</dbReference>
<keyword evidence="5" id="KW-0808">Transferase</keyword>
<dbReference type="InterPro" id="IPR006439">
    <property type="entry name" value="HAD-SF_hydro_IA"/>
</dbReference>
<dbReference type="GO" id="GO:0005829">
    <property type="term" value="C:cytosol"/>
    <property type="evidence" value="ECO:0007669"/>
    <property type="project" value="TreeGrafter"/>
</dbReference>
<dbReference type="PANTHER" id="PTHR43434">
    <property type="entry name" value="PHOSPHOGLYCOLATE PHOSPHATASE"/>
    <property type="match status" value="1"/>
</dbReference>
<dbReference type="GO" id="GO:0008168">
    <property type="term" value="F:methyltransferase activity"/>
    <property type="evidence" value="ECO:0007669"/>
    <property type="project" value="UniProtKB-KW"/>
</dbReference>
<dbReference type="Gene3D" id="1.10.150.240">
    <property type="entry name" value="Putative phosphatase, domain 2"/>
    <property type="match status" value="1"/>
</dbReference>
<keyword evidence="5" id="KW-0830">Ubiquinone</keyword>
<sequence length="217" mass="24169">MPAINTVLFDLDGTLIDTAPDMAHALNLLLKEENKPLIEFKNIRPMVSNGSAALVQLGFPEIENAQTIARLKQRYLEIYQRSLCQHSVLFPGMAELIDYIEQKKMNWGVVTNKPGWLTEPLMKQLKLTPRAACIISGDSTANRKPHPEPMHLACRLANTLAEHCIYVGDAQRDIQAGINAGMKTVVAGYGYIDDDENIADWGADHTINAPCELRQFI</sequence>
<protein>
    <submittedName>
        <fullName evidence="5">Similar to phosphoglycolate phosphatase, clustered with ubiquinone biosynthesis SAM-dependent O-methyltransferase</fullName>
    </submittedName>
</protein>
<dbReference type="SFLD" id="SFLDS00003">
    <property type="entry name" value="Haloacid_Dehalogenase"/>
    <property type="match status" value="1"/>
</dbReference>
<keyword evidence="5" id="KW-0489">Methyltransferase</keyword>
<dbReference type="SFLD" id="SFLDG01129">
    <property type="entry name" value="C1.5:_HAD__Beta-PGM__Phosphata"/>
    <property type="match status" value="1"/>
</dbReference>
<dbReference type="GO" id="GO:0032259">
    <property type="term" value="P:methylation"/>
    <property type="evidence" value="ECO:0007669"/>
    <property type="project" value="UniProtKB-KW"/>
</dbReference>
<evidence type="ECO:0000256" key="2">
    <source>
        <dbReference type="ARBA" id="ARBA00022801"/>
    </source>
</evidence>
<dbReference type="GO" id="GO:0006281">
    <property type="term" value="P:DNA repair"/>
    <property type="evidence" value="ECO:0007669"/>
    <property type="project" value="TreeGrafter"/>
</dbReference>
<dbReference type="EMBL" id="UOFI01000199">
    <property type="protein sequence ID" value="VAW70496.1"/>
    <property type="molecule type" value="Genomic_DNA"/>
</dbReference>
<accession>A0A3B0YPW3</accession>
<dbReference type="NCBIfam" id="TIGR01509">
    <property type="entry name" value="HAD-SF-IA-v3"/>
    <property type="match status" value="1"/>
</dbReference>
<dbReference type="InterPro" id="IPR023214">
    <property type="entry name" value="HAD_sf"/>
</dbReference>
<reference evidence="5" key="1">
    <citation type="submission" date="2018-06" db="EMBL/GenBank/DDBJ databases">
        <authorList>
            <person name="Zhirakovskaya E."/>
        </authorList>
    </citation>
    <scope>NUCLEOTIDE SEQUENCE</scope>
</reference>
<dbReference type="InterPro" id="IPR036412">
    <property type="entry name" value="HAD-like_sf"/>
</dbReference>
<keyword evidence="1" id="KW-0479">Metal-binding</keyword>
<keyword evidence="4" id="KW-0119">Carbohydrate metabolism</keyword>
<dbReference type="InterPro" id="IPR041492">
    <property type="entry name" value="HAD_2"/>
</dbReference>
<organism evidence="5">
    <name type="scientific">hydrothermal vent metagenome</name>
    <dbReference type="NCBI Taxonomy" id="652676"/>
    <lineage>
        <taxon>unclassified sequences</taxon>
        <taxon>metagenomes</taxon>
        <taxon>ecological metagenomes</taxon>
    </lineage>
</organism>
<dbReference type="NCBIfam" id="TIGR01549">
    <property type="entry name" value="HAD-SF-IA-v1"/>
    <property type="match status" value="1"/>
</dbReference>
<dbReference type="SFLD" id="SFLDG01135">
    <property type="entry name" value="C1.5.6:_HAD__Beta-PGM__Phospha"/>
    <property type="match status" value="1"/>
</dbReference>
<evidence type="ECO:0000256" key="4">
    <source>
        <dbReference type="ARBA" id="ARBA00023277"/>
    </source>
</evidence>
<dbReference type="GO" id="GO:0008967">
    <property type="term" value="F:phosphoglycolate phosphatase activity"/>
    <property type="evidence" value="ECO:0007669"/>
    <property type="project" value="TreeGrafter"/>
</dbReference>
<evidence type="ECO:0000313" key="5">
    <source>
        <dbReference type="EMBL" id="VAW70496.1"/>
    </source>
</evidence>
<dbReference type="FunFam" id="3.40.50.1000:FF:000022">
    <property type="entry name" value="Phosphoglycolate phosphatase"/>
    <property type="match status" value="1"/>
</dbReference>
<dbReference type="Gene3D" id="3.40.50.1000">
    <property type="entry name" value="HAD superfamily/HAD-like"/>
    <property type="match status" value="1"/>
</dbReference>
<dbReference type="InterPro" id="IPR050155">
    <property type="entry name" value="HAD-like_hydrolase_sf"/>
</dbReference>
<dbReference type="GO" id="GO:0046872">
    <property type="term" value="F:metal ion binding"/>
    <property type="evidence" value="ECO:0007669"/>
    <property type="project" value="UniProtKB-KW"/>
</dbReference>
<dbReference type="InterPro" id="IPR023198">
    <property type="entry name" value="PGP-like_dom2"/>
</dbReference>
<name>A0A3B0YPW3_9ZZZZ</name>
<proteinExistence type="predicted"/>
<dbReference type="SUPFAM" id="SSF56784">
    <property type="entry name" value="HAD-like"/>
    <property type="match status" value="1"/>
</dbReference>
<keyword evidence="2" id="KW-0378">Hydrolase</keyword>
<dbReference type="PANTHER" id="PTHR43434:SF23">
    <property type="entry name" value="PHOSPHOGLYCOLATE PHOSPHATASE"/>
    <property type="match status" value="1"/>
</dbReference>
<keyword evidence="3" id="KW-0460">Magnesium</keyword>
<evidence type="ECO:0000256" key="1">
    <source>
        <dbReference type="ARBA" id="ARBA00022723"/>
    </source>
</evidence>